<keyword evidence="3" id="KW-1185">Reference proteome</keyword>
<dbReference type="Proteomes" id="UP000186657">
    <property type="component" value="Unassembled WGS sequence"/>
</dbReference>
<comment type="caution">
    <text evidence="2">The sequence shown here is derived from an EMBL/GenBank/DDBJ whole genome shotgun (WGS) entry which is preliminary data.</text>
</comment>
<gene>
    <name evidence="2" type="ORF">BJP37_15725</name>
</gene>
<dbReference type="RefSeq" id="WP_075900343.1">
    <property type="nucleotide sequence ID" value="NZ_MKZS01000001.1"/>
</dbReference>
<evidence type="ECO:0000313" key="3">
    <source>
        <dbReference type="Proteomes" id="UP000186657"/>
    </source>
</evidence>
<proteinExistence type="predicted"/>
<accession>A0A1U7N2S8</accession>
<name>A0A1U7N2S8_9CYAN</name>
<dbReference type="EMBL" id="MKZS01000001">
    <property type="protein sequence ID" value="OLT60259.1"/>
    <property type="molecule type" value="Genomic_DNA"/>
</dbReference>
<feature type="region of interest" description="Disordered" evidence="1">
    <location>
        <begin position="1"/>
        <end position="41"/>
    </location>
</feature>
<dbReference type="AlphaFoldDB" id="A0A1U7N2S8"/>
<reference evidence="2 3" key="1">
    <citation type="submission" date="2016-10" db="EMBL/GenBank/DDBJ databases">
        <title>Comparative genomics uncovers the prolific and rare metabolic potential of the cyanobacterial genus Moorea.</title>
        <authorList>
            <person name="Leao T."/>
            <person name="Castelao G."/>
            <person name="Korobeynikov A."/>
            <person name="Monroe E.A."/>
            <person name="Podell S."/>
            <person name="Glukhov E."/>
            <person name="Allen E."/>
            <person name="Gerwick W.H."/>
            <person name="Gerwick L."/>
        </authorList>
    </citation>
    <scope>NUCLEOTIDE SEQUENCE [LARGE SCALE GENOMIC DNA]</scope>
    <source>
        <strain evidence="2 3">PNG5-198</strain>
    </source>
</reference>
<protein>
    <submittedName>
        <fullName evidence="2">Uncharacterized protein</fullName>
    </submittedName>
</protein>
<evidence type="ECO:0000313" key="2">
    <source>
        <dbReference type="EMBL" id="OLT60259.1"/>
    </source>
</evidence>
<evidence type="ECO:0000256" key="1">
    <source>
        <dbReference type="SAM" id="MobiDB-lite"/>
    </source>
</evidence>
<organism evidence="2 3">
    <name type="scientific">Moorena bouillonii PNG</name>
    <dbReference type="NCBI Taxonomy" id="568701"/>
    <lineage>
        <taxon>Bacteria</taxon>
        <taxon>Bacillati</taxon>
        <taxon>Cyanobacteriota</taxon>
        <taxon>Cyanophyceae</taxon>
        <taxon>Coleofasciculales</taxon>
        <taxon>Coleofasciculaceae</taxon>
        <taxon>Moorena</taxon>
    </lineage>
</organism>
<feature type="compositionally biased region" description="Polar residues" evidence="1">
    <location>
        <begin position="10"/>
        <end position="22"/>
    </location>
</feature>
<sequence>MAKRPRNRVQPATKQPYLQPSTLAKRPRNRVQPSTKQPWPKGHAIAFNLQPNNQTTKQPSRQIGNVIAPTLTFQFQCGQQAPK</sequence>